<name>A0ABR5KRT9_PSEAV</name>
<sequence>MIARAGMKKWLAKPIEHPFVFWASVDQVASSEQAIDFFVKAYAFQLLF</sequence>
<dbReference type="Proteomes" id="UP000037943">
    <property type="component" value="Unassembled WGS sequence"/>
</dbReference>
<evidence type="ECO:0000313" key="2">
    <source>
        <dbReference type="Proteomes" id="UP000037943"/>
    </source>
</evidence>
<protein>
    <submittedName>
        <fullName evidence="1">Uncharacterized protein</fullName>
    </submittedName>
</protein>
<organism evidence="1 2">
    <name type="scientific">Pseudomonas amygdali pv. lachrymans</name>
    <name type="common">Pseudomonas syringae pv. lachrymans</name>
    <dbReference type="NCBI Taxonomy" id="53707"/>
    <lineage>
        <taxon>Bacteria</taxon>
        <taxon>Pseudomonadati</taxon>
        <taxon>Pseudomonadota</taxon>
        <taxon>Gammaproteobacteria</taxon>
        <taxon>Pseudomonadales</taxon>
        <taxon>Pseudomonadaceae</taxon>
        <taxon>Pseudomonas</taxon>
        <taxon>Pseudomonas amygdali</taxon>
    </lineage>
</organism>
<accession>A0ABR5KRT9</accession>
<evidence type="ECO:0000313" key="1">
    <source>
        <dbReference type="EMBL" id="KPC17494.1"/>
    </source>
</evidence>
<keyword evidence="2" id="KW-1185">Reference proteome</keyword>
<comment type="caution">
    <text evidence="1">The sequence shown here is derived from an EMBL/GenBank/DDBJ whole genome shotgun (WGS) entry which is preliminary data.</text>
</comment>
<gene>
    <name evidence="1" type="ORF">AC499_0696</name>
</gene>
<dbReference type="EMBL" id="LGLK01000057">
    <property type="protein sequence ID" value="KPC17494.1"/>
    <property type="molecule type" value="Genomic_DNA"/>
</dbReference>
<reference evidence="1 2" key="1">
    <citation type="submission" date="2015-10" db="EMBL/GenBank/DDBJ databases">
        <title>Comparative genomics and high-throughput reverse genetic screens identify a new phytobacterial MAMP and an Arabidopsis receptor required for immune elicitation.</title>
        <authorList>
            <person name="Mott G.A."/>
            <person name="Thakur S."/>
            <person name="Wang P.W."/>
            <person name="Desveaux D."/>
            <person name="Guttman D.S."/>
        </authorList>
    </citation>
    <scope>NUCLEOTIDE SEQUENCE [LARGE SCALE GENOMIC DNA]</scope>
    <source>
        <strain evidence="1 2">107</strain>
    </source>
</reference>
<proteinExistence type="predicted"/>